<proteinExistence type="predicted"/>
<dbReference type="PANTHER" id="PTHR34512:SF30">
    <property type="entry name" value="OUTER MEMBRANE PROTEIN ASSEMBLY FACTOR BAMB"/>
    <property type="match status" value="1"/>
</dbReference>
<name>A0A2T0RYM5_9RHOB</name>
<accession>A0A2T0RYM5</accession>
<sequence>MALGRTAALAMVAVILAGCGGDPPLPGERYDVRTPLSVSEAGVPASSAAAQGSGAASAVSRSVAFSTPRQVNHTAWTHRGGSAQHRLAHPALGASLTRIWSADIGEGNSRQAMITADPIVVGGRVFTLDARSGAMAHTTSGQPIWSRDLTPEWENRKHASGGGLAYGDGRLFVTTGFGQLHALSPTTGATLWTQQFDAPVAGAPTYSGGLIYVSSRDNRAFAVRASDGRLQWEAPAAPSPSATVNGSGPAVNSRVAIFPFGSAELVATLRKGGIRVWSSTLAGQRLGYAYAGFSDISADPVIVGNTVYAGSPSGRLAAIDVNNGERRWTATEGALSPVWVAGGSVFAVTDLQQIVRINAGTGEVIWAKNLPGFKKEKPRRYRDVFAHYGPVLAGGRLIVASDDGNIRSFNPVNGALVSAVPIEDGAASNPVVVNRTLYLVTTKGKLIAYR</sequence>
<evidence type="ECO:0000313" key="3">
    <source>
        <dbReference type="Proteomes" id="UP000239480"/>
    </source>
</evidence>
<dbReference type="InterPro" id="IPR018391">
    <property type="entry name" value="PQQ_b-propeller_rpt"/>
</dbReference>
<evidence type="ECO:0000259" key="1">
    <source>
        <dbReference type="Pfam" id="PF13360"/>
    </source>
</evidence>
<reference evidence="2 3" key="1">
    <citation type="submission" date="2018-03" db="EMBL/GenBank/DDBJ databases">
        <title>Genomic Encyclopedia of Archaeal and Bacterial Type Strains, Phase II (KMG-II): from individual species to whole genera.</title>
        <authorList>
            <person name="Goeker M."/>
        </authorList>
    </citation>
    <scope>NUCLEOTIDE SEQUENCE [LARGE SCALE GENOMIC DNA]</scope>
    <source>
        <strain evidence="2 3">DSM 29328</strain>
    </source>
</reference>
<feature type="domain" description="Pyrrolo-quinoline quinone repeat" evidence="1">
    <location>
        <begin position="139"/>
        <end position="367"/>
    </location>
</feature>
<dbReference type="SMART" id="SM00564">
    <property type="entry name" value="PQQ"/>
    <property type="match status" value="6"/>
</dbReference>
<dbReference type="RefSeq" id="WP_106203715.1">
    <property type="nucleotide sequence ID" value="NZ_PVTD01000001.1"/>
</dbReference>
<dbReference type="PANTHER" id="PTHR34512">
    <property type="entry name" value="CELL SURFACE PROTEIN"/>
    <property type="match status" value="1"/>
</dbReference>
<comment type="caution">
    <text evidence="2">The sequence shown here is derived from an EMBL/GenBank/DDBJ whole genome shotgun (WGS) entry which is preliminary data.</text>
</comment>
<keyword evidence="3" id="KW-1185">Reference proteome</keyword>
<dbReference type="Gene3D" id="2.130.10.10">
    <property type="entry name" value="YVTN repeat-like/Quinoprotein amine dehydrogenase"/>
    <property type="match status" value="1"/>
</dbReference>
<organism evidence="2 3">
    <name type="scientific">Aliiruegeria haliotis</name>
    <dbReference type="NCBI Taxonomy" id="1280846"/>
    <lineage>
        <taxon>Bacteria</taxon>
        <taxon>Pseudomonadati</taxon>
        <taxon>Pseudomonadota</taxon>
        <taxon>Alphaproteobacteria</taxon>
        <taxon>Rhodobacterales</taxon>
        <taxon>Roseobacteraceae</taxon>
        <taxon>Aliiruegeria</taxon>
    </lineage>
</organism>
<dbReference type="SUPFAM" id="SSF50998">
    <property type="entry name" value="Quinoprotein alcohol dehydrogenase-like"/>
    <property type="match status" value="1"/>
</dbReference>
<evidence type="ECO:0000313" key="2">
    <source>
        <dbReference type="EMBL" id="PRY26242.1"/>
    </source>
</evidence>
<dbReference type="PROSITE" id="PS51257">
    <property type="entry name" value="PROKAR_LIPOPROTEIN"/>
    <property type="match status" value="1"/>
</dbReference>
<dbReference type="EMBL" id="PVTD01000001">
    <property type="protein sequence ID" value="PRY26242.1"/>
    <property type="molecule type" value="Genomic_DNA"/>
</dbReference>
<protein>
    <submittedName>
        <fullName evidence="2">Outer membrane protein assembly factor BamB</fullName>
    </submittedName>
</protein>
<dbReference type="InterPro" id="IPR002372">
    <property type="entry name" value="PQQ_rpt_dom"/>
</dbReference>
<dbReference type="Pfam" id="PF13360">
    <property type="entry name" value="PQQ_2"/>
    <property type="match status" value="1"/>
</dbReference>
<gene>
    <name evidence="2" type="ORF">CLV78_101337</name>
</gene>
<dbReference type="OrthoDB" id="5290752at2"/>
<dbReference type="Proteomes" id="UP000239480">
    <property type="component" value="Unassembled WGS sequence"/>
</dbReference>
<dbReference type="AlphaFoldDB" id="A0A2T0RYM5"/>
<dbReference type="InterPro" id="IPR011047">
    <property type="entry name" value="Quinoprotein_ADH-like_sf"/>
</dbReference>
<dbReference type="InterPro" id="IPR015943">
    <property type="entry name" value="WD40/YVTN_repeat-like_dom_sf"/>
</dbReference>